<evidence type="ECO:0000259" key="5">
    <source>
        <dbReference type="PROSITE" id="PS50931"/>
    </source>
</evidence>
<dbReference type="EMBL" id="BMZB01000004">
    <property type="protein sequence ID" value="GGZ39245.1"/>
    <property type="molecule type" value="Genomic_DNA"/>
</dbReference>
<dbReference type="InterPro" id="IPR005119">
    <property type="entry name" value="LysR_subst-bd"/>
</dbReference>
<evidence type="ECO:0000313" key="6">
    <source>
        <dbReference type="EMBL" id="GGZ39245.1"/>
    </source>
</evidence>
<organism evidence="6 7">
    <name type="scientific">Asticcacaulis endophyticus</name>
    <dbReference type="NCBI Taxonomy" id="1395890"/>
    <lineage>
        <taxon>Bacteria</taxon>
        <taxon>Pseudomonadati</taxon>
        <taxon>Pseudomonadota</taxon>
        <taxon>Alphaproteobacteria</taxon>
        <taxon>Caulobacterales</taxon>
        <taxon>Caulobacteraceae</taxon>
        <taxon>Asticcacaulis</taxon>
    </lineage>
</organism>
<reference evidence="6" key="1">
    <citation type="journal article" date="2014" name="Int. J. Syst. Evol. Microbiol.">
        <title>Complete genome sequence of Corynebacterium casei LMG S-19264T (=DSM 44701T), isolated from a smear-ripened cheese.</title>
        <authorList>
            <consortium name="US DOE Joint Genome Institute (JGI-PGF)"/>
            <person name="Walter F."/>
            <person name="Albersmeier A."/>
            <person name="Kalinowski J."/>
            <person name="Ruckert C."/>
        </authorList>
    </citation>
    <scope>NUCLEOTIDE SEQUENCE</scope>
    <source>
        <strain evidence="6">KCTC 32296</strain>
    </source>
</reference>
<proteinExistence type="inferred from homology"/>
<dbReference type="GO" id="GO:0043565">
    <property type="term" value="F:sequence-specific DNA binding"/>
    <property type="evidence" value="ECO:0007669"/>
    <property type="project" value="TreeGrafter"/>
</dbReference>
<evidence type="ECO:0000313" key="7">
    <source>
        <dbReference type="Proteomes" id="UP000662572"/>
    </source>
</evidence>
<dbReference type="GO" id="GO:0006351">
    <property type="term" value="P:DNA-templated transcription"/>
    <property type="evidence" value="ECO:0007669"/>
    <property type="project" value="TreeGrafter"/>
</dbReference>
<dbReference type="Gene3D" id="1.10.10.10">
    <property type="entry name" value="Winged helix-like DNA-binding domain superfamily/Winged helix DNA-binding domain"/>
    <property type="match status" value="1"/>
</dbReference>
<dbReference type="Pfam" id="PF00126">
    <property type="entry name" value="HTH_1"/>
    <property type="match status" value="1"/>
</dbReference>
<keyword evidence="2" id="KW-0805">Transcription regulation</keyword>
<dbReference type="SUPFAM" id="SSF46785">
    <property type="entry name" value="Winged helix' DNA-binding domain"/>
    <property type="match status" value="1"/>
</dbReference>
<keyword evidence="3" id="KW-0238">DNA-binding</keyword>
<keyword evidence="4" id="KW-0804">Transcription</keyword>
<evidence type="ECO:0000256" key="2">
    <source>
        <dbReference type="ARBA" id="ARBA00023015"/>
    </source>
</evidence>
<dbReference type="PANTHER" id="PTHR30537:SF71">
    <property type="entry name" value="TRANSCRIPTIONAL REGULATORY PROTEIN"/>
    <property type="match status" value="1"/>
</dbReference>
<dbReference type="GO" id="GO:0003700">
    <property type="term" value="F:DNA-binding transcription factor activity"/>
    <property type="evidence" value="ECO:0007669"/>
    <property type="project" value="InterPro"/>
</dbReference>
<dbReference type="Pfam" id="PF03466">
    <property type="entry name" value="LysR_substrate"/>
    <property type="match status" value="1"/>
</dbReference>
<dbReference type="SUPFAM" id="SSF53850">
    <property type="entry name" value="Periplasmic binding protein-like II"/>
    <property type="match status" value="1"/>
</dbReference>
<evidence type="ECO:0000256" key="1">
    <source>
        <dbReference type="ARBA" id="ARBA00009437"/>
    </source>
</evidence>
<protein>
    <submittedName>
        <fullName evidence="6">LysR family transcriptional regulator</fullName>
    </submittedName>
</protein>
<dbReference type="InterPro" id="IPR000847">
    <property type="entry name" value="LysR_HTH_N"/>
</dbReference>
<dbReference type="PANTHER" id="PTHR30537">
    <property type="entry name" value="HTH-TYPE TRANSCRIPTIONAL REGULATOR"/>
    <property type="match status" value="1"/>
</dbReference>
<comment type="similarity">
    <text evidence="1">Belongs to the LysR transcriptional regulatory family.</text>
</comment>
<dbReference type="FunFam" id="1.10.10.10:FF:000001">
    <property type="entry name" value="LysR family transcriptional regulator"/>
    <property type="match status" value="1"/>
</dbReference>
<sequence>MKREMADRSGEMEAFAAVVREQSLSGAARRLGLTPSAVSRAITRIETRLGVRLIVRTTRSITLTPEGEAYARGAARILADLTEVEDAIADQGVPRGRLRVSAALAHGRLVIVPLLGEFSDRYPGIRLDISLSDTLVDVLGGRADVAIRFGPLSDSPLTARRLGDTGRSIVASPEYLSRKGTPLVPEDLLSHNCLNFDFPRIEPGWPFRKNGHDYALGVSGTIEANNGETLVQLALQGVGIARVGNFHLANEITAGKLVVLLDDFNPQDREPIHAVFVGGSHMPARVRVFVDFLVERLTVRHLS</sequence>
<name>A0A918QBW7_9CAUL</name>
<dbReference type="PROSITE" id="PS50931">
    <property type="entry name" value="HTH_LYSR"/>
    <property type="match status" value="1"/>
</dbReference>
<evidence type="ECO:0000256" key="3">
    <source>
        <dbReference type="ARBA" id="ARBA00023125"/>
    </source>
</evidence>
<dbReference type="InterPro" id="IPR036388">
    <property type="entry name" value="WH-like_DNA-bd_sf"/>
</dbReference>
<dbReference type="RefSeq" id="WP_189487498.1">
    <property type="nucleotide sequence ID" value="NZ_BMZB01000004.1"/>
</dbReference>
<evidence type="ECO:0000256" key="4">
    <source>
        <dbReference type="ARBA" id="ARBA00023163"/>
    </source>
</evidence>
<reference evidence="6" key="2">
    <citation type="submission" date="2020-09" db="EMBL/GenBank/DDBJ databases">
        <authorList>
            <person name="Sun Q."/>
            <person name="Kim S."/>
        </authorList>
    </citation>
    <scope>NUCLEOTIDE SEQUENCE</scope>
    <source>
        <strain evidence="6">KCTC 32296</strain>
    </source>
</reference>
<dbReference type="AlphaFoldDB" id="A0A918QBW7"/>
<dbReference type="Proteomes" id="UP000662572">
    <property type="component" value="Unassembled WGS sequence"/>
</dbReference>
<accession>A0A918QBW7</accession>
<comment type="caution">
    <text evidence="6">The sequence shown here is derived from an EMBL/GenBank/DDBJ whole genome shotgun (WGS) entry which is preliminary data.</text>
</comment>
<dbReference type="InterPro" id="IPR058163">
    <property type="entry name" value="LysR-type_TF_proteobact-type"/>
</dbReference>
<keyword evidence="7" id="KW-1185">Reference proteome</keyword>
<feature type="domain" description="HTH lysR-type" evidence="5">
    <location>
        <begin position="12"/>
        <end position="64"/>
    </location>
</feature>
<dbReference type="InterPro" id="IPR036390">
    <property type="entry name" value="WH_DNA-bd_sf"/>
</dbReference>
<gene>
    <name evidence="6" type="ORF">GCM10011273_27090</name>
</gene>
<dbReference type="Gene3D" id="3.40.190.290">
    <property type="match status" value="1"/>
</dbReference>